<protein>
    <submittedName>
        <fullName evidence="1">Uncharacterized protein</fullName>
    </submittedName>
</protein>
<dbReference type="Pfam" id="PF23954">
    <property type="entry name" value="DUF7283"/>
    <property type="match status" value="1"/>
</dbReference>
<dbReference type="InterPro" id="IPR055707">
    <property type="entry name" value="DUF7283"/>
</dbReference>
<comment type="caution">
    <text evidence="1">The sequence shown here is derived from an EMBL/GenBank/DDBJ whole genome shotgun (WGS) entry which is preliminary data.</text>
</comment>
<evidence type="ECO:0000313" key="1">
    <source>
        <dbReference type="EMBL" id="MFC4246743.1"/>
    </source>
</evidence>
<dbReference type="AlphaFoldDB" id="A0ABD5NXG0"/>
<dbReference type="EMBL" id="JBHSDJ010000016">
    <property type="protein sequence ID" value="MFC4246743.1"/>
    <property type="molecule type" value="Genomic_DNA"/>
</dbReference>
<sequence>MFEAPADAWFVWAGVALVSVAVAGVALELPSTPPPDANAAANAIDRAAGNPYDATVTYEHDAEEVRLDAKRISLRDDGDTAHASVAYGSVVPVTGHDRLENVTDGTPLRTEFDGPFAVVDFVNALEDAHEDNAGEWHPSTGRLTVRTISWDAGWQWRALRLFFGWVDGDSSRDALSNRYSWIEYDRTTEQYHVTLVVA</sequence>
<dbReference type="Proteomes" id="UP001595821">
    <property type="component" value="Unassembled WGS sequence"/>
</dbReference>
<reference evidence="1 2" key="1">
    <citation type="journal article" date="2014" name="Int. J. Syst. Evol. Microbiol.">
        <title>Complete genome sequence of Corynebacterium casei LMG S-19264T (=DSM 44701T), isolated from a smear-ripened cheese.</title>
        <authorList>
            <consortium name="US DOE Joint Genome Institute (JGI-PGF)"/>
            <person name="Walter F."/>
            <person name="Albersmeier A."/>
            <person name="Kalinowski J."/>
            <person name="Ruckert C."/>
        </authorList>
    </citation>
    <scope>NUCLEOTIDE SEQUENCE [LARGE SCALE GENOMIC DNA]</scope>
    <source>
        <strain evidence="1 2">IBRC-M 10912</strain>
    </source>
</reference>
<proteinExistence type="predicted"/>
<gene>
    <name evidence="1" type="ORF">ACFOZ7_06990</name>
</gene>
<evidence type="ECO:0000313" key="2">
    <source>
        <dbReference type="Proteomes" id="UP001595821"/>
    </source>
</evidence>
<organism evidence="1 2">
    <name type="scientific">Natribaculum luteum</name>
    <dbReference type="NCBI Taxonomy" id="1586232"/>
    <lineage>
        <taxon>Archaea</taxon>
        <taxon>Methanobacteriati</taxon>
        <taxon>Methanobacteriota</taxon>
        <taxon>Stenosarchaea group</taxon>
        <taxon>Halobacteria</taxon>
        <taxon>Halobacteriales</taxon>
        <taxon>Natrialbaceae</taxon>
        <taxon>Natribaculum</taxon>
    </lineage>
</organism>
<dbReference type="GeneID" id="71854251"/>
<name>A0ABD5NXG0_9EURY</name>
<dbReference type="RefSeq" id="WP_246966339.1">
    <property type="nucleotide sequence ID" value="NZ_CP095397.1"/>
</dbReference>
<accession>A0ABD5NXG0</accession>